<evidence type="ECO:0000313" key="8">
    <source>
        <dbReference type="EMBL" id="KEQ27598.1"/>
    </source>
</evidence>
<name>A0A081PA75_9BACL</name>
<dbReference type="GO" id="GO:0006355">
    <property type="term" value="P:regulation of DNA-templated transcription"/>
    <property type="evidence" value="ECO:0007669"/>
    <property type="project" value="TreeGrafter"/>
</dbReference>
<dbReference type="PROSITE" id="PS50110">
    <property type="entry name" value="RESPONSE_REGULATORY"/>
    <property type="match status" value="1"/>
</dbReference>
<keyword evidence="5" id="KW-0804">Transcription</keyword>
<dbReference type="Pfam" id="PF00072">
    <property type="entry name" value="Response_reg"/>
    <property type="match status" value="1"/>
</dbReference>
<feature type="modified residue" description="4-aspartylphosphate" evidence="6">
    <location>
        <position position="54"/>
    </location>
</feature>
<dbReference type="InterPro" id="IPR039420">
    <property type="entry name" value="WalR-like"/>
</dbReference>
<dbReference type="GO" id="GO:0000156">
    <property type="term" value="F:phosphorelay response regulator activity"/>
    <property type="evidence" value="ECO:0007669"/>
    <property type="project" value="TreeGrafter"/>
</dbReference>
<evidence type="ECO:0000256" key="1">
    <source>
        <dbReference type="ARBA" id="ARBA00022553"/>
    </source>
</evidence>
<organism evidence="8 9">
    <name type="scientific">Paenibacillus tyrfis</name>
    <dbReference type="NCBI Taxonomy" id="1501230"/>
    <lineage>
        <taxon>Bacteria</taxon>
        <taxon>Bacillati</taxon>
        <taxon>Bacillota</taxon>
        <taxon>Bacilli</taxon>
        <taxon>Bacillales</taxon>
        <taxon>Paenibacillaceae</taxon>
        <taxon>Paenibacillus</taxon>
    </lineage>
</organism>
<keyword evidence="9" id="KW-1185">Reference proteome</keyword>
<evidence type="ECO:0000256" key="2">
    <source>
        <dbReference type="ARBA" id="ARBA00023012"/>
    </source>
</evidence>
<dbReference type="SUPFAM" id="SSF52172">
    <property type="entry name" value="CheY-like"/>
    <property type="match status" value="1"/>
</dbReference>
<feature type="domain" description="Response regulatory" evidence="7">
    <location>
        <begin position="2"/>
        <end position="118"/>
    </location>
</feature>
<accession>A0A081PA75</accession>
<dbReference type="Proteomes" id="UP000028123">
    <property type="component" value="Unassembled WGS sequence"/>
</dbReference>
<evidence type="ECO:0000256" key="4">
    <source>
        <dbReference type="ARBA" id="ARBA00023125"/>
    </source>
</evidence>
<evidence type="ECO:0000256" key="3">
    <source>
        <dbReference type="ARBA" id="ARBA00023015"/>
    </source>
</evidence>
<dbReference type="AlphaFoldDB" id="A0A081PA75"/>
<dbReference type="InterPro" id="IPR013972">
    <property type="entry name" value="YcbB"/>
</dbReference>
<dbReference type="GO" id="GO:0000976">
    <property type="term" value="F:transcription cis-regulatory region binding"/>
    <property type="evidence" value="ECO:0007669"/>
    <property type="project" value="TreeGrafter"/>
</dbReference>
<keyword evidence="1 6" id="KW-0597">Phosphoprotein</keyword>
<keyword evidence="3" id="KW-0805">Transcription regulation</keyword>
<evidence type="ECO:0000259" key="7">
    <source>
        <dbReference type="PROSITE" id="PS50110"/>
    </source>
</evidence>
<dbReference type="Gene3D" id="3.40.50.2300">
    <property type="match status" value="1"/>
</dbReference>
<reference evidence="8 9" key="1">
    <citation type="submission" date="2014-06" db="EMBL/GenBank/DDBJ databases">
        <title>Draft genome sequence of Paenibacillus sp. MSt1.</title>
        <authorList>
            <person name="Aw Y.K."/>
            <person name="Ong K.S."/>
            <person name="Gan H.M."/>
            <person name="Lee S.M."/>
        </authorList>
    </citation>
    <scope>NUCLEOTIDE SEQUENCE [LARGE SCALE GENOMIC DNA]</scope>
    <source>
        <strain evidence="8 9">MSt1</strain>
    </source>
</reference>
<dbReference type="PANTHER" id="PTHR48111">
    <property type="entry name" value="REGULATOR OF RPOS"/>
    <property type="match status" value="1"/>
</dbReference>
<comment type="caution">
    <text evidence="8">The sequence shown here is derived from an EMBL/GenBank/DDBJ whole genome shotgun (WGS) entry which is preliminary data.</text>
</comment>
<gene>
    <name evidence="8" type="ORF">ET33_12950</name>
</gene>
<dbReference type="SMART" id="SM00448">
    <property type="entry name" value="REC"/>
    <property type="match status" value="1"/>
</dbReference>
<dbReference type="Pfam" id="PF08664">
    <property type="entry name" value="YcbB"/>
    <property type="match status" value="1"/>
</dbReference>
<sequence length="310" mass="35081">MRFFIVDDDPAVRLMLAQIIEDEGLGQVVGEAEDGAKVDAQSIIMNQVDILFVDVLMPNRDGIETVRALVPVFLGKIIMLSEVGSKDIVSHTYSLGIEYYVLKPINRIELIAIVKKVMESMLLETSIQTIRQSIDVLSPTDLNEKRTQRLGEATILACGNYLLSELGMTGESGTHDLLDMLEYLVQGESEPTVKDEFPALKDLFWHISSKKLGERSVHSELVQKEIKAAEQRVRRAISHALNHLASLGITDYTNPKFENYAVKFFDFMEVRKRMIELEENSKSHVNHKINTKKFVQVLYLEAKQLMATLN</sequence>
<dbReference type="InterPro" id="IPR001789">
    <property type="entry name" value="Sig_transdc_resp-reg_receiver"/>
</dbReference>
<dbReference type="PANTHER" id="PTHR48111:SF1">
    <property type="entry name" value="TWO-COMPONENT RESPONSE REGULATOR ORR33"/>
    <property type="match status" value="1"/>
</dbReference>
<dbReference type="GO" id="GO:0032993">
    <property type="term" value="C:protein-DNA complex"/>
    <property type="evidence" value="ECO:0007669"/>
    <property type="project" value="TreeGrafter"/>
</dbReference>
<keyword evidence="4" id="KW-0238">DNA-binding</keyword>
<dbReference type="RefSeq" id="WP_036675339.1">
    <property type="nucleotide sequence ID" value="NZ_JNVM01000002.1"/>
</dbReference>
<evidence type="ECO:0000256" key="5">
    <source>
        <dbReference type="ARBA" id="ARBA00023163"/>
    </source>
</evidence>
<evidence type="ECO:0000256" key="6">
    <source>
        <dbReference type="PROSITE-ProRule" id="PRU00169"/>
    </source>
</evidence>
<keyword evidence="2" id="KW-0902">Two-component regulatory system</keyword>
<dbReference type="EMBL" id="JNVM01000002">
    <property type="protein sequence ID" value="KEQ27598.1"/>
    <property type="molecule type" value="Genomic_DNA"/>
</dbReference>
<dbReference type="OrthoDB" id="1684633at2"/>
<proteinExistence type="predicted"/>
<dbReference type="eggNOG" id="COG2197">
    <property type="taxonomic scope" value="Bacteria"/>
</dbReference>
<protein>
    <submittedName>
        <fullName evidence="8">Transcriptional regulator</fullName>
    </submittedName>
</protein>
<evidence type="ECO:0000313" key="9">
    <source>
        <dbReference type="Proteomes" id="UP000028123"/>
    </source>
</evidence>
<dbReference type="InterPro" id="IPR011006">
    <property type="entry name" value="CheY-like_superfamily"/>
</dbReference>
<dbReference type="GO" id="GO:0005829">
    <property type="term" value="C:cytosol"/>
    <property type="evidence" value="ECO:0007669"/>
    <property type="project" value="TreeGrafter"/>
</dbReference>